<sequence length="478" mass="56675">MSKLNHDVLNYIFQDLFNLISTNSNNEEKYKKSLHSCLLVNKLWCEIMIPILWSYPCKYVFKKNLLFNIIISHLPDNTINNIISNLPDNTNKTLKDKNIIETNFKKQKLSFNYVRFCKYLNDIHEIFPIDSILLREELYKLFISECSFIKCLSPDMLSYNIYKYPGANISLSNLHEIYCYHKIDQDFCHGLAQICRSIEKIYVKIYGEKSSGVAKLIEMQNQIKYIFIDGPLDCKEIVQALEKHVNSIIHLEMTQYTSTIHFLIPKLINLQYLKVYDNYCELKKYVVYLNHYNLRALDLCFLSSLDIAISIIKNTNGNLWRIRIDNTDNTDKAKEYNKTIHKYCPNIKYVTVFLNRDGTLKELKKIFIKCQHLVAIDINDEINTKYIDELIDLLAEFAPPTLCKIHIDNIKSYYDEQTLNYFLINWGNRILGKKTSPLYSNVYYQDFAHIYNNDFWNNYITWNYKVRTAKRVRCLVDK</sequence>
<dbReference type="EMBL" id="LLXH01000491">
    <property type="protein sequence ID" value="PKC66051.1"/>
    <property type="molecule type" value="Genomic_DNA"/>
</dbReference>
<evidence type="ECO:0000313" key="2">
    <source>
        <dbReference type="Proteomes" id="UP000232688"/>
    </source>
</evidence>
<evidence type="ECO:0000313" key="1">
    <source>
        <dbReference type="EMBL" id="PKC66051.1"/>
    </source>
</evidence>
<gene>
    <name evidence="1" type="ORF">RhiirA1_460257</name>
</gene>
<reference evidence="1 2" key="1">
    <citation type="submission" date="2017-10" db="EMBL/GenBank/DDBJ databases">
        <title>Extensive intraspecific genome diversity in a model arbuscular mycorrhizal fungus.</title>
        <authorList>
            <person name="Chen E.C.H."/>
            <person name="Morin E."/>
            <person name="Baudet D."/>
            <person name="Noel J."/>
            <person name="Ndikumana S."/>
            <person name="Charron P."/>
            <person name="St-Onge C."/>
            <person name="Giorgi J."/>
            <person name="Grigoriev I.V."/>
            <person name="Roux C."/>
            <person name="Martin F.M."/>
            <person name="Corradi N."/>
        </authorList>
    </citation>
    <scope>NUCLEOTIDE SEQUENCE [LARGE SCALE GENOMIC DNA]</scope>
    <source>
        <strain evidence="1 2">A1</strain>
    </source>
</reference>
<proteinExistence type="predicted"/>
<dbReference type="InterPro" id="IPR032675">
    <property type="entry name" value="LRR_dom_sf"/>
</dbReference>
<dbReference type="Proteomes" id="UP000232688">
    <property type="component" value="Unassembled WGS sequence"/>
</dbReference>
<name>A0A2I1FA25_9GLOM</name>
<accession>A0A2I1FA25</accession>
<dbReference type="OrthoDB" id="2310538at2759"/>
<dbReference type="VEuPathDB" id="FungiDB:RhiirA1_460257"/>
<dbReference type="AlphaFoldDB" id="A0A2I1FA25"/>
<reference evidence="1 2" key="2">
    <citation type="submission" date="2017-10" db="EMBL/GenBank/DDBJ databases">
        <title>Genome analyses suggest a sexual origin of heterokaryosis in a supposedly ancient asexual fungus.</title>
        <authorList>
            <person name="Corradi N."/>
            <person name="Sedzielewska K."/>
            <person name="Noel J."/>
            <person name="Charron P."/>
            <person name="Farinelli L."/>
            <person name="Marton T."/>
            <person name="Kruger M."/>
            <person name="Pelin A."/>
            <person name="Brachmann A."/>
            <person name="Corradi N."/>
        </authorList>
    </citation>
    <scope>NUCLEOTIDE SEQUENCE [LARGE SCALE GENOMIC DNA]</scope>
    <source>
        <strain evidence="1 2">A1</strain>
    </source>
</reference>
<comment type="caution">
    <text evidence="1">The sequence shown here is derived from an EMBL/GenBank/DDBJ whole genome shotgun (WGS) entry which is preliminary data.</text>
</comment>
<protein>
    <submittedName>
        <fullName evidence="1">Uncharacterized protein</fullName>
    </submittedName>
</protein>
<dbReference type="Gene3D" id="3.80.10.10">
    <property type="entry name" value="Ribonuclease Inhibitor"/>
    <property type="match status" value="1"/>
</dbReference>
<dbReference type="VEuPathDB" id="FungiDB:FUN_010114"/>
<dbReference type="VEuPathDB" id="FungiDB:RhiirFUN_021975"/>
<dbReference type="SUPFAM" id="SSF52047">
    <property type="entry name" value="RNI-like"/>
    <property type="match status" value="1"/>
</dbReference>
<organism evidence="1 2">
    <name type="scientific">Rhizophagus irregularis</name>
    <dbReference type="NCBI Taxonomy" id="588596"/>
    <lineage>
        <taxon>Eukaryota</taxon>
        <taxon>Fungi</taxon>
        <taxon>Fungi incertae sedis</taxon>
        <taxon>Mucoromycota</taxon>
        <taxon>Glomeromycotina</taxon>
        <taxon>Glomeromycetes</taxon>
        <taxon>Glomerales</taxon>
        <taxon>Glomeraceae</taxon>
        <taxon>Rhizophagus</taxon>
    </lineage>
</organism>